<evidence type="ECO:0008006" key="4">
    <source>
        <dbReference type="Google" id="ProtNLM"/>
    </source>
</evidence>
<sequence>MITTPESFLYYTAMIRLRRAAWRLHRNELLAISRRNLFDDEASSSNNTRTKPSTPLKTLREHSLPNSFGFQNPIVLPAEQTWRIVISHDILLIQGTCTFQELKREDPLYHIRHYLSIVDKIQDDEATRDISRLCFFHFSLKGKTVKWLDKMPPTQITTWDQLVSQFLEGDIYNDPSLLRLYQYDDIPPWGNNKRKEKGEDGLEWVVRSKFEGELANFMLEKKFHTKGIGEMLDQHRKGMHEQFSQILSTIKKTEIPEPEAPTFTITTRSGISTRDPPFPAPSQSTPANHVEGATEKKDPRMRNQAVWMKKPPGHPFSINPPSH</sequence>
<feature type="region of interest" description="Disordered" evidence="1">
    <location>
        <begin position="267"/>
        <end position="323"/>
    </location>
</feature>
<feature type="compositionally biased region" description="Basic and acidic residues" evidence="1">
    <location>
        <begin position="292"/>
        <end position="301"/>
    </location>
</feature>
<dbReference type="Proteomes" id="UP001151760">
    <property type="component" value="Unassembled WGS sequence"/>
</dbReference>
<evidence type="ECO:0000256" key="1">
    <source>
        <dbReference type="SAM" id="MobiDB-lite"/>
    </source>
</evidence>
<keyword evidence="3" id="KW-1185">Reference proteome</keyword>
<reference evidence="2" key="1">
    <citation type="journal article" date="2022" name="Int. J. Mol. Sci.">
        <title>Draft Genome of Tanacetum Coccineum: Genomic Comparison of Closely Related Tanacetum-Family Plants.</title>
        <authorList>
            <person name="Yamashiro T."/>
            <person name="Shiraishi A."/>
            <person name="Nakayama K."/>
            <person name="Satake H."/>
        </authorList>
    </citation>
    <scope>NUCLEOTIDE SEQUENCE</scope>
</reference>
<organism evidence="2 3">
    <name type="scientific">Tanacetum coccineum</name>
    <dbReference type="NCBI Taxonomy" id="301880"/>
    <lineage>
        <taxon>Eukaryota</taxon>
        <taxon>Viridiplantae</taxon>
        <taxon>Streptophyta</taxon>
        <taxon>Embryophyta</taxon>
        <taxon>Tracheophyta</taxon>
        <taxon>Spermatophyta</taxon>
        <taxon>Magnoliopsida</taxon>
        <taxon>eudicotyledons</taxon>
        <taxon>Gunneridae</taxon>
        <taxon>Pentapetalae</taxon>
        <taxon>asterids</taxon>
        <taxon>campanulids</taxon>
        <taxon>Asterales</taxon>
        <taxon>Asteraceae</taxon>
        <taxon>Asteroideae</taxon>
        <taxon>Anthemideae</taxon>
        <taxon>Anthemidinae</taxon>
        <taxon>Tanacetum</taxon>
    </lineage>
</organism>
<proteinExistence type="predicted"/>
<evidence type="ECO:0000313" key="3">
    <source>
        <dbReference type="Proteomes" id="UP001151760"/>
    </source>
</evidence>
<reference evidence="2" key="2">
    <citation type="submission" date="2022-01" db="EMBL/GenBank/DDBJ databases">
        <authorList>
            <person name="Yamashiro T."/>
            <person name="Shiraishi A."/>
            <person name="Satake H."/>
            <person name="Nakayama K."/>
        </authorList>
    </citation>
    <scope>NUCLEOTIDE SEQUENCE</scope>
</reference>
<dbReference type="EMBL" id="BQNB010008620">
    <property type="protein sequence ID" value="GJS51945.1"/>
    <property type="molecule type" value="Genomic_DNA"/>
</dbReference>
<gene>
    <name evidence="2" type="ORF">Tco_0625307</name>
</gene>
<name>A0ABQ4WGF2_9ASTR</name>
<protein>
    <recommendedName>
        <fullName evidence="4">Retrotransposon gag domain-containing protein</fullName>
    </recommendedName>
</protein>
<accession>A0ABQ4WGF2</accession>
<comment type="caution">
    <text evidence="2">The sequence shown here is derived from an EMBL/GenBank/DDBJ whole genome shotgun (WGS) entry which is preliminary data.</text>
</comment>
<evidence type="ECO:0000313" key="2">
    <source>
        <dbReference type="EMBL" id="GJS51945.1"/>
    </source>
</evidence>